<gene>
    <name evidence="1" type="ORF">F511_34468</name>
</gene>
<accession>A0A2Z7CR48</accession>
<dbReference type="AlphaFoldDB" id="A0A2Z7CR48"/>
<keyword evidence="2" id="KW-1185">Reference proteome</keyword>
<evidence type="ECO:0000313" key="1">
    <source>
        <dbReference type="EMBL" id="KZV47124.1"/>
    </source>
</evidence>
<proteinExistence type="predicted"/>
<dbReference type="EMBL" id="KQ995310">
    <property type="protein sequence ID" value="KZV47124.1"/>
    <property type="molecule type" value="Genomic_DNA"/>
</dbReference>
<sequence>MGSGITAVSKKRPVAASEANIVKNKRTTSSKAVSKEKDLALISVAQDAVPIQVVAPISVVPAELLHVQKRKGPMRKLRMTTGSDDEIVEKESTVETVVVKQKGPTSVDDVDTIIEEVIAATAQLEIDVVEPYFAEGTALGIFLPDMEEDSVKYRDTDFQLIKSAIEKKIDPEPVEDVGQLPLDEDSLSIDDLLKRIPRDMMLPSVFAAEPAKIKFSNDISIPGVANGDCFKANLPKIALADKGKAPLDEPDTIKGHPDQASNLARVYKAMLFEGTFDRGFYIPRNHKTIFSTCWIRNLRFIEGSWLVEAGYDRWVSGCAAHVSQLWEQLPQRISVDFLAPISFFYEPIQYLQNTTSPTVKTSGWHLVCTEVLRYSMFGCLKLVGSLNLCTALVPVGPVLGDSSIPRRIVDYVSYCIQIVDSVCTDSVGQSPSTDSSMKFDTDDITLGTEIAVEQILLSATAAPTTDLSEQFAQLRASISQLSIKLLRTQSNIGNLQNHLLSRIDDLEKASANARTQQDQDLRGIRAQSGIFSTDLANIRKEVRDLSKEFDDKLATIRNDLLEFRVETQGQYATLSANLAELIAFVTKGRDDKKGVKMLAGNTTRKVSKKTVMKQNLSSREKQRFYQLQATVIQLQATVIQSQATLKLKENN</sequence>
<organism evidence="1 2">
    <name type="scientific">Dorcoceras hygrometricum</name>
    <dbReference type="NCBI Taxonomy" id="472368"/>
    <lineage>
        <taxon>Eukaryota</taxon>
        <taxon>Viridiplantae</taxon>
        <taxon>Streptophyta</taxon>
        <taxon>Embryophyta</taxon>
        <taxon>Tracheophyta</taxon>
        <taxon>Spermatophyta</taxon>
        <taxon>Magnoliopsida</taxon>
        <taxon>eudicotyledons</taxon>
        <taxon>Gunneridae</taxon>
        <taxon>Pentapetalae</taxon>
        <taxon>asterids</taxon>
        <taxon>lamiids</taxon>
        <taxon>Lamiales</taxon>
        <taxon>Gesneriaceae</taxon>
        <taxon>Didymocarpoideae</taxon>
        <taxon>Trichosporeae</taxon>
        <taxon>Loxocarpinae</taxon>
        <taxon>Dorcoceras</taxon>
    </lineage>
</organism>
<name>A0A2Z7CR48_9LAMI</name>
<dbReference type="Proteomes" id="UP000250235">
    <property type="component" value="Unassembled WGS sequence"/>
</dbReference>
<reference evidence="1 2" key="1">
    <citation type="journal article" date="2015" name="Proc. Natl. Acad. Sci. U.S.A.">
        <title>The resurrection genome of Boea hygrometrica: A blueprint for survival of dehydration.</title>
        <authorList>
            <person name="Xiao L."/>
            <person name="Yang G."/>
            <person name="Zhang L."/>
            <person name="Yang X."/>
            <person name="Zhao S."/>
            <person name="Ji Z."/>
            <person name="Zhou Q."/>
            <person name="Hu M."/>
            <person name="Wang Y."/>
            <person name="Chen M."/>
            <person name="Xu Y."/>
            <person name="Jin H."/>
            <person name="Xiao X."/>
            <person name="Hu G."/>
            <person name="Bao F."/>
            <person name="Hu Y."/>
            <person name="Wan P."/>
            <person name="Li L."/>
            <person name="Deng X."/>
            <person name="Kuang T."/>
            <person name="Xiang C."/>
            <person name="Zhu J.K."/>
            <person name="Oliver M.J."/>
            <person name="He Y."/>
        </authorList>
    </citation>
    <scope>NUCLEOTIDE SEQUENCE [LARGE SCALE GENOMIC DNA]</scope>
    <source>
        <strain evidence="2">cv. XS01</strain>
    </source>
</reference>
<protein>
    <submittedName>
        <fullName evidence="1">Uncharacterized protein</fullName>
    </submittedName>
</protein>
<evidence type="ECO:0000313" key="2">
    <source>
        <dbReference type="Proteomes" id="UP000250235"/>
    </source>
</evidence>